<dbReference type="PANTHER" id="PTHR37836">
    <property type="entry name" value="LMO1036 PROTEIN"/>
    <property type="match status" value="1"/>
</dbReference>
<dbReference type="Pfam" id="PF16586">
    <property type="entry name" value="DUF5060"/>
    <property type="match status" value="1"/>
</dbReference>
<feature type="domain" description="Apiosidase-like catalytic" evidence="1">
    <location>
        <begin position="109"/>
        <end position="430"/>
    </location>
</feature>
<feature type="domain" description="DUF5060" evidence="2">
    <location>
        <begin position="6"/>
        <end position="72"/>
    </location>
</feature>
<accession>A0AA49GPR5</accession>
<evidence type="ECO:0000313" key="3">
    <source>
        <dbReference type="EMBL" id="WKN38750.1"/>
    </source>
</evidence>
<dbReference type="Pfam" id="PF13204">
    <property type="entry name" value="Apiosidase"/>
    <property type="match status" value="1"/>
</dbReference>
<evidence type="ECO:0000259" key="2">
    <source>
        <dbReference type="Pfam" id="PF16586"/>
    </source>
</evidence>
<reference evidence="3" key="1">
    <citation type="journal article" date="2023" name="Comput. Struct. Biotechnol. J.">
        <title>Discovery of a novel marine Bacteroidetes with a rich repertoire of carbohydrate-active enzymes.</title>
        <authorList>
            <person name="Chen B."/>
            <person name="Liu G."/>
            <person name="Chen Q."/>
            <person name="Wang H."/>
            <person name="Liu L."/>
            <person name="Tang K."/>
        </authorList>
    </citation>
    <scope>NUCLEOTIDE SEQUENCE</scope>
    <source>
        <strain evidence="3">TK19036</strain>
    </source>
</reference>
<proteinExistence type="predicted"/>
<gene>
    <name evidence="3" type="ORF">K4G66_08540</name>
</gene>
<reference evidence="3" key="2">
    <citation type="journal article" date="2024" name="Antonie Van Leeuwenhoek">
        <title>Roseihalotalea indica gen. nov., sp. nov., a halophilic Bacteroidetes from mesopelagic Southwest Indian Ocean with higher carbohydrate metabolic potential.</title>
        <authorList>
            <person name="Chen B."/>
            <person name="Zhang M."/>
            <person name="Lin D."/>
            <person name="Ye J."/>
            <person name="Tang K."/>
        </authorList>
    </citation>
    <scope>NUCLEOTIDE SEQUENCE</scope>
    <source>
        <strain evidence="3">TK19036</strain>
    </source>
</reference>
<dbReference type="Gene3D" id="2.60.40.10">
    <property type="entry name" value="Immunoglobulins"/>
    <property type="match status" value="1"/>
</dbReference>
<evidence type="ECO:0000259" key="1">
    <source>
        <dbReference type="Pfam" id="PF13204"/>
    </source>
</evidence>
<protein>
    <submittedName>
        <fullName evidence="3">DUF4038 domain-containing protein</fullName>
    </submittedName>
</protein>
<dbReference type="Gene3D" id="3.20.20.80">
    <property type="entry name" value="Glycosidases"/>
    <property type="match status" value="1"/>
</dbReference>
<dbReference type="EMBL" id="CP120682">
    <property type="protein sequence ID" value="WKN38750.1"/>
    <property type="molecule type" value="Genomic_DNA"/>
</dbReference>
<sequence length="524" mass="59466">MDQAVQWKPYEIRLISTITYDNPLYQIDAYYAEFTSPTGKVKKINGFWDGGTNWKIRLMPDELGTWRYQTTCSDSNNAGLHQQSGAFTCEENTEPLPIYQKGAITHHAEDYHLSYSDGAPFLWVGCTAWNGTLKSTHTEWNTYLKHRAEHHYSVIQLVTTQWRGADMNGQLQVAFTGNRPIRINPAFFQHLDQKIDKINAYGLVAAPVLLWALPIGEGRELSPGYQLPQTEAILLAKYMVARYGAHHVIWLLGGDGLYINIYEQRWKNIGRAVFGEEHPGLVALHPMGRSWVGEAYAEEEWVDVIGYQSGHTNTSSAVEYITRGPASKKWNQLPPRPIINMEPCYEEIFHRISADDVRDACYWSLFATPIAGITYGANGIWSWIREGENILNHGELSRQTVSTWQQSINFPGSQQVSYLATFIQQFAWWELKPDSELLVHQPGDESYNHFVSVVRTDDYHTVLAYLPKPEGAVEIKNPHGLTYMVKWFDPVNNFYHNAEAMPPAATVILNPPSTEALILVLSGS</sequence>
<organism evidence="3">
    <name type="scientific">Roseihalotalea indica</name>
    <dbReference type="NCBI Taxonomy" id="2867963"/>
    <lineage>
        <taxon>Bacteria</taxon>
        <taxon>Pseudomonadati</taxon>
        <taxon>Bacteroidota</taxon>
        <taxon>Cytophagia</taxon>
        <taxon>Cytophagales</taxon>
        <taxon>Catalimonadaceae</taxon>
        <taxon>Roseihalotalea</taxon>
    </lineage>
</organism>
<dbReference type="AlphaFoldDB" id="A0AA49GPR5"/>
<dbReference type="InterPro" id="IPR032260">
    <property type="entry name" value="DUF5060"/>
</dbReference>
<name>A0AA49GPR5_9BACT</name>
<dbReference type="PANTHER" id="PTHR37836:SF2">
    <property type="entry name" value="DUF4038 DOMAIN-CONTAINING PROTEIN"/>
    <property type="match status" value="1"/>
</dbReference>
<dbReference type="InterPro" id="IPR025277">
    <property type="entry name" value="Apiosidase-like_cat_dom"/>
</dbReference>
<dbReference type="InterPro" id="IPR013783">
    <property type="entry name" value="Ig-like_fold"/>
</dbReference>